<accession>E5XMU1</accession>
<name>E5XMU1_SEGRC</name>
<dbReference type="AlphaFoldDB" id="E5XMU1"/>
<dbReference type="STRING" id="679197.HMPREF9336_00811"/>
<proteinExistence type="predicted"/>
<gene>
    <name evidence="1" type="ORF">HMPREF9336_00811</name>
</gene>
<protein>
    <submittedName>
        <fullName evidence="1">Uncharacterized protein</fullName>
    </submittedName>
</protein>
<organism evidence="1 2">
    <name type="scientific">Segniliparus rugosus (strain ATCC BAA-974 / DSM 45345 / CCUG 50838 / CIP 108380 / JCM 13579 / CDC 945)</name>
    <dbReference type="NCBI Taxonomy" id="679197"/>
    <lineage>
        <taxon>Bacteria</taxon>
        <taxon>Bacillati</taxon>
        <taxon>Actinomycetota</taxon>
        <taxon>Actinomycetes</taxon>
        <taxon>Mycobacteriales</taxon>
        <taxon>Segniliparaceae</taxon>
        <taxon>Segniliparus</taxon>
    </lineage>
</organism>
<dbReference type="RefSeq" id="WP_007468075.1">
    <property type="nucleotide sequence ID" value="NZ_KI391954.1"/>
</dbReference>
<dbReference type="HOGENOM" id="CLU_2481535_0_0_11"/>
<evidence type="ECO:0000313" key="2">
    <source>
        <dbReference type="Proteomes" id="UP000004816"/>
    </source>
</evidence>
<keyword evidence="2" id="KW-1185">Reference proteome</keyword>
<evidence type="ECO:0000313" key="1">
    <source>
        <dbReference type="EMBL" id="EFV14361.1"/>
    </source>
</evidence>
<dbReference type="EMBL" id="ACZI02000003">
    <property type="protein sequence ID" value="EFV14361.1"/>
    <property type="molecule type" value="Genomic_DNA"/>
</dbReference>
<reference evidence="1 2" key="1">
    <citation type="journal article" date="2011" name="Stand. Genomic Sci.">
        <title>High quality draft genome sequence of Segniliparus rugosus CDC 945(T)= (ATCC BAA-974(T)).</title>
        <authorList>
            <person name="Earl A.M."/>
            <person name="Desjardins C.A."/>
            <person name="Fitzgerald M.G."/>
            <person name="Arachchi H.M."/>
            <person name="Zeng Q."/>
            <person name="Mehta T."/>
            <person name="Griggs A."/>
            <person name="Birren B.W."/>
            <person name="Toney N.C."/>
            <person name="Carr J."/>
            <person name="Posey J."/>
            <person name="Butler W.R."/>
        </authorList>
    </citation>
    <scope>NUCLEOTIDE SEQUENCE [LARGE SCALE GENOMIC DNA]</scope>
    <source>
        <strain evidence="2">ATCC BAA-974 / DSM 45345 / CCUG 50838 / CIP 108380 / JCM 13579 / CDC 945</strain>
    </source>
</reference>
<comment type="caution">
    <text evidence="1">The sequence shown here is derived from an EMBL/GenBank/DDBJ whole genome shotgun (WGS) entry which is preliminary data.</text>
</comment>
<sequence length="87" mass="8895">MAKIVVLSAEEFQELPAIARAGLLDAAPEPTAYPYAAEPVVSESLTALHDGVLVDGALAGIEGAAVNTTRLIANLQRAIAELKAGAK</sequence>
<dbReference type="Proteomes" id="UP000004816">
    <property type="component" value="Unassembled WGS sequence"/>
</dbReference>